<comment type="caution">
    <text evidence="2">The sequence shown here is derived from an EMBL/GenBank/DDBJ whole genome shotgun (WGS) entry which is preliminary data.</text>
</comment>
<feature type="region of interest" description="Disordered" evidence="1">
    <location>
        <begin position="248"/>
        <end position="273"/>
    </location>
</feature>
<evidence type="ECO:0008006" key="4">
    <source>
        <dbReference type="Google" id="ProtNLM"/>
    </source>
</evidence>
<feature type="compositionally biased region" description="Polar residues" evidence="1">
    <location>
        <begin position="362"/>
        <end position="390"/>
    </location>
</feature>
<keyword evidence="3" id="KW-1185">Reference proteome</keyword>
<feature type="compositionally biased region" description="Low complexity" evidence="1">
    <location>
        <begin position="617"/>
        <end position="632"/>
    </location>
</feature>
<dbReference type="Proteomes" id="UP001153954">
    <property type="component" value="Unassembled WGS sequence"/>
</dbReference>
<dbReference type="AlphaFoldDB" id="A0AAU9TGS4"/>
<gene>
    <name evidence="2" type="ORF">EEDITHA_LOCUS605</name>
</gene>
<sequence length="971" mass="109899">MAHNLSQAFCVVKFSELPFEGIDDYVYVPDNWLRFRRGKRAVVSYPNDEDPFDTRNRVKRQERYNDNWRLYIAVIKYETNTYRDAELWIAARKCRPSIEEKSRITDTILNDNPLKSLPGISIKRLTPSEPKNQLDRKRLRLGEAALSSSNIVNDTNVEPNCSNKEQYIIIKDEQPMKYAQTEETTAASKGDDSSAPRTQPPYIEQNRQALSLPVIDVDIPTEVIITDDEDHLQGVKQPDKNNIISQRHLSEDTTAASITATEPSTSGNLTSQPYQHNNREYVLDGDSSSSNLQIQIENVRSIAKRLMNITRNSEITEKNASNLMDHRSTGSMSTHLVKQSSVVTQNQSQDGQRVLETHTENIRNQTAPLRINMEQNSTNPSNLLYQTSELPQQRQSQPNQQDPQQQPQRPKKCVTSSTKPKNKTQMPTFQGVTKKMPPPVLSNNLNPIRQALSTFHDNDLLNEQQLQARRSTKSTEHNHTGLTTSPQNIRALATRDKQTSELPSCSFYQPPRIQHTISQDNVYQNLRMQEQLVNLSTTTNPNLNRVHFEDDITNSAINESHLNVIKVGKRAHDVATVDSRNILQNVNNTTSASQNHSSSSNRHPSFVLYQTSELLQRRQSQPNQQASQQQAQTPKKRVRNSTKPKNKTQMPTLQEITKKTPPSVLLNDLNSIQALSISQNNDLLNKQQLQARQNTKSTEHNHTGLTISPQNIASSATNYKQNSELNSCSFDQPPRIQDTTAPENLYQRLRTHEQLVNQSTTTNSKLKRVHFEDDITNSAVNESHLNVMDKTSQIEECMVEKTQSPYHVVNSDSDTGTDHEIIPDHEMSTHESLVETTNNVYCTGTTSGSSSADRPTIVQAPTTSNYHRYPGDILEQQILDNFATLLTQAGSTLRYMCDMYNKSRRLILEMAETYKKLLKLFERFNTVGNSASNTSPLRNTISEVPLATEGSVRLHSGNKNKNSNSPQSAEK</sequence>
<evidence type="ECO:0000256" key="1">
    <source>
        <dbReference type="SAM" id="MobiDB-lite"/>
    </source>
</evidence>
<feature type="region of interest" description="Disordered" evidence="1">
    <location>
        <begin position="615"/>
        <end position="661"/>
    </location>
</feature>
<reference evidence="2" key="1">
    <citation type="submission" date="2022-03" db="EMBL/GenBank/DDBJ databases">
        <authorList>
            <person name="Tunstrom K."/>
        </authorList>
    </citation>
    <scope>NUCLEOTIDE SEQUENCE</scope>
</reference>
<feature type="compositionally biased region" description="Low complexity" evidence="1">
    <location>
        <begin position="391"/>
        <end position="408"/>
    </location>
</feature>
<proteinExistence type="predicted"/>
<feature type="compositionally biased region" description="Polar residues" evidence="1">
    <location>
        <begin position="957"/>
        <end position="971"/>
    </location>
</feature>
<feature type="region of interest" description="Disordered" evidence="1">
    <location>
        <begin position="317"/>
        <end position="438"/>
    </location>
</feature>
<evidence type="ECO:0000313" key="3">
    <source>
        <dbReference type="Proteomes" id="UP001153954"/>
    </source>
</evidence>
<feature type="region of interest" description="Disordered" evidence="1">
    <location>
        <begin position="173"/>
        <end position="200"/>
    </location>
</feature>
<feature type="region of interest" description="Disordered" evidence="1">
    <location>
        <begin position="950"/>
        <end position="971"/>
    </location>
</feature>
<organism evidence="2 3">
    <name type="scientific">Euphydryas editha</name>
    <name type="common">Edith's checkerspot</name>
    <dbReference type="NCBI Taxonomy" id="104508"/>
    <lineage>
        <taxon>Eukaryota</taxon>
        <taxon>Metazoa</taxon>
        <taxon>Ecdysozoa</taxon>
        <taxon>Arthropoda</taxon>
        <taxon>Hexapoda</taxon>
        <taxon>Insecta</taxon>
        <taxon>Pterygota</taxon>
        <taxon>Neoptera</taxon>
        <taxon>Endopterygota</taxon>
        <taxon>Lepidoptera</taxon>
        <taxon>Glossata</taxon>
        <taxon>Ditrysia</taxon>
        <taxon>Papilionoidea</taxon>
        <taxon>Nymphalidae</taxon>
        <taxon>Nymphalinae</taxon>
        <taxon>Euphydryas</taxon>
    </lineage>
</organism>
<evidence type="ECO:0000313" key="2">
    <source>
        <dbReference type="EMBL" id="CAH2083990.1"/>
    </source>
</evidence>
<feature type="compositionally biased region" description="Basic residues" evidence="1">
    <location>
        <begin position="634"/>
        <end position="646"/>
    </location>
</feature>
<feature type="region of interest" description="Disordered" evidence="1">
    <location>
        <begin position="689"/>
        <end position="711"/>
    </location>
</feature>
<name>A0AAU9TGS4_EUPED</name>
<feature type="compositionally biased region" description="Polar residues" evidence="1">
    <location>
        <begin position="329"/>
        <end position="351"/>
    </location>
</feature>
<dbReference type="EMBL" id="CAKOGL010000002">
    <property type="protein sequence ID" value="CAH2083990.1"/>
    <property type="molecule type" value="Genomic_DNA"/>
</dbReference>
<accession>A0AAU9TGS4</accession>
<protein>
    <recommendedName>
        <fullName evidence="4">BEN domain-containing protein</fullName>
    </recommendedName>
</protein>
<feature type="compositionally biased region" description="Polar residues" evidence="1">
    <location>
        <begin position="414"/>
        <end position="431"/>
    </location>
</feature>